<proteinExistence type="predicted"/>
<keyword evidence="3" id="KW-1185">Reference proteome</keyword>
<accession>A0AAD8HF01</accession>
<evidence type="ECO:0000313" key="3">
    <source>
        <dbReference type="Proteomes" id="UP001237642"/>
    </source>
</evidence>
<dbReference type="AlphaFoldDB" id="A0AAD8HF01"/>
<evidence type="ECO:0000313" key="2">
    <source>
        <dbReference type="EMBL" id="KAK1397595.1"/>
    </source>
</evidence>
<name>A0AAD8HF01_9APIA</name>
<comment type="caution">
    <text evidence="1">The sequence shown here is derived from an EMBL/GenBank/DDBJ whole genome shotgun (WGS) entry which is preliminary data.</text>
</comment>
<protein>
    <submittedName>
        <fullName evidence="1">Uncharacterized protein</fullName>
    </submittedName>
</protein>
<organism evidence="1 3">
    <name type="scientific">Heracleum sosnowskyi</name>
    <dbReference type="NCBI Taxonomy" id="360622"/>
    <lineage>
        <taxon>Eukaryota</taxon>
        <taxon>Viridiplantae</taxon>
        <taxon>Streptophyta</taxon>
        <taxon>Embryophyta</taxon>
        <taxon>Tracheophyta</taxon>
        <taxon>Spermatophyta</taxon>
        <taxon>Magnoliopsida</taxon>
        <taxon>eudicotyledons</taxon>
        <taxon>Gunneridae</taxon>
        <taxon>Pentapetalae</taxon>
        <taxon>asterids</taxon>
        <taxon>campanulids</taxon>
        <taxon>Apiales</taxon>
        <taxon>Apiaceae</taxon>
        <taxon>Apioideae</taxon>
        <taxon>apioid superclade</taxon>
        <taxon>Tordylieae</taxon>
        <taxon>Tordyliinae</taxon>
        <taxon>Heracleum</taxon>
    </lineage>
</organism>
<dbReference type="EMBL" id="JAUIZM010000002">
    <property type="protein sequence ID" value="KAK1397595.1"/>
    <property type="molecule type" value="Genomic_DNA"/>
</dbReference>
<dbReference type="EMBL" id="JAUIZM010000009">
    <property type="protein sequence ID" value="KAK1366262.1"/>
    <property type="molecule type" value="Genomic_DNA"/>
</dbReference>
<evidence type="ECO:0000313" key="1">
    <source>
        <dbReference type="EMBL" id="KAK1366262.1"/>
    </source>
</evidence>
<gene>
    <name evidence="2" type="ORF">POM88_007458</name>
    <name evidence="1" type="ORF">POM88_041823</name>
</gene>
<reference evidence="1" key="1">
    <citation type="submission" date="2023-02" db="EMBL/GenBank/DDBJ databases">
        <title>Genome of toxic invasive species Heracleum sosnowskyi carries increased number of genes despite the absence of recent whole-genome duplications.</title>
        <authorList>
            <person name="Schelkunov M."/>
            <person name="Shtratnikova V."/>
            <person name="Makarenko M."/>
            <person name="Klepikova A."/>
            <person name="Omelchenko D."/>
            <person name="Novikova G."/>
            <person name="Obukhova E."/>
            <person name="Bogdanov V."/>
            <person name="Penin A."/>
            <person name="Logacheva M."/>
        </authorList>
    </citation>
    <scope>NUCLEOTIDE SEQUENCE</scope>
    <source>
        <strain evidence="1">Hsosn_3</strain>
        <tissue evidence="1">Leaf</tissue>
    </source>
</reference>
<reference evidence="1" key="2">
    <citation type="submission" date="2023-05" db="EMBL/GenBank/DDBJ databases">
        <authorList>
            <person name="Schelkunov M.I."/>
        </authorList>
    </citation>
    <scope>NUCLEOTIDE SEQUENCE</scope>
    <source>
        <strain evidence="1">Hsosn_3</strain>
        <tissue evidence="1">Leaf</tissue>
    </source>
</reference>
<dbReference type="Proteomes" id="UP001237642">
    <property type="component" value="Unassembled WGS sequence"/>
</dbReference>
<sequence>MLFYHQLINRIWHITELNIEEFKLALSQVDFQMKNLPATVAAQQGAYLASCFNRLEECEKNPEGPLRYRGEGRHTFRSFSADPGAVQVVSAACVFISNVVMGC</sequence>